<keyword evidence="4" id="KW-1185">Reference proteome</keyword>
<feature type="region of interest" description="Disordered" evidence="1">
    <location>
        <begin position="205"/>
        <end position="224"/>
    </location>
</feature>
<accession>A0A401J2N6</accession>
<evidence type="ECO:0008006" key="5">
    <source>
        <dbReference type="Google" id="ProtNLM"/>
    </source>
</evidence>
<dbReference type="EMBL" id="BBQY01000006">
    <property type="protein sequence ID" value="GBH30865.1"/>
    <property type="molecule type" value="Genomic_DNA"/>
</dbReference>
<name>A0A401J2N6_SPHXE</name>
<dbReference type="Pfam" id="PF10688">
    <property type="entry name" value="Imp-YgjV"/>
    <property type="match status" value="1"/>
</dbReference>
<proteinExistence type="predicted"/>
<feature type="transmembrane region" description="Helical" evidence="2">
    <location>
        <begin position="134"/>
        <end position="155"/>
    </location>
</feature>
<dbReference type="AlphaFoldDB" id="A0A401J2N6"/>
<keyword evidence="2" id="KW-1133">Transmembrane helix</keyword>
<feature type="transmembrane region" description="Helical" evidence="2">
    <location>
        <begin position="90"/>
        <end position="113"/>
    </location>
</feature>
<gene>
    <name evidence="3" type="ORF">MBESOW_P2120</name>
</gene>
<protein>
    <recommendedName>
        <fullName evidence="5">Inner membrane protein</fullName>
    </recommendedName>
</protein>
<comment type="caution">
    <text evidence="3">The sequence shown here is derived from an EMBL/GenBank/DDBJ whole genome shotgun (WGS) entry which is preliminary data.</text>
</comment>
<sequence length="224" mass="23657">MPYLIDDAIYTASAISILLGMIGLACVMTWPFLRCLRRVIVVQSVGAVAFTLQFSVLGASTAAVACGISLAQLLIALTVRDRGVRSALNIARLVTLLTLVLFTWVGIASLFAASGGIINMSARNQPSPMRMKTVFLIGSPFWLAHNIMGGALSALTVDLISVFTNMTGLYLASIEARKCLQGEVSDTVWRRVGILYGTFSGRRSGGAGTPGLSGPAAAQQECRA</sequence>
<evidence type="ECO:0000256" key="2">
    <source>
        <dbReference type="SAM" id="Phobius"/>
    </source>
</evidence>
<evidence type="ECO:0000313" key="4">
    <source>
        <dbReference type="Proteomes" id="UP000290975"/>
    </source>
</evidence>
<feature type="transmembrane region" description="Helical" evidence="2">
    <location>
        <begin position="45"/>
        <end position="70"/>
    </location>
</feature>
<reference evidence="3 4" key="1">
    <citation type="submission" date="2014-12" db="EMBL/GenBank/DDBJ databases">
        <title>Whole genome sequencing of Sphingobium xenophagum OW59.</title>
        <authorList>
            <person name="Ohta Y."/>
            <person name="Nishi S."/>
            <person name="Hatada Y."/>
        </authorList>
    </citation>
    <scope>NUCLEOTIDE SEQUENCE [LARGE SCALE GENOMIC DNA]</scope>
    <source>
        <strain evidence="3 4">OW59</strain>
    </source>
</reference>
<evidence type="ECO:0000313" key="3">
    <source>
        <dbReference type="EMBL" id="GBH30865.1"/>
    </source>
</evidence>
<evidence type="ECO:0000256" key="1">
    <source>
        <dbReference type="SAM" id="MobiDB-lite"/>
    </source>
</evidence>
<organism evidence="3 4">
    <name type="scientific">Sphingobium xenophagum</name>
    <dbReference type="NCBI Taxonomy" id="121428"/>
    <lineage>
        <taxon>Bacteria</taxon>
        <taxon>Pseudomonadati</taxon>
        <taxon>Pseudomonadota</taxon>
        <taxon>Alphaproteobacteria</taxon>
        <taxon>Sphingomonadales</taxon>
        <taxon>Sphingomonadaceae</taxon>
        <taxon>Sphingobium</taxon>
    </lineage>
</organism>
<keyword evidence="2" id="KW-0472">Membrane</keyword>
<dbReference type="Proteomes" id="UP000290975">
    <property type="component" value="Unassembled WGS sequence"/>
</dbReference>
<feature type="transmembrane region" description="Helical" evidence="2">
    <location>
        <begin position="12"/>
        <end position="33"/>
    </location>
</feature>
<keyword evidence="2" id="KW-0812">Transmembrane</keyword>
<dbReference type="InterPro" id="IPR019629">
    <property type="entry name" value="Uncharacterised_HI1736/YgjV"/>
</dbReference>